<proteinExistence type="predicted"/>
<reference evidence="1" key="2">
    <citation type="journal article" date="2015" name="Fish Shellfish Immunol.">
        <title>Early steps in the European eel (Anguilla anguilla)-Vibrio vulnificus interaction in the gills: Role of the RtxA13 toxin.</title>
        <authorList>
            <person name="Callol A."/>
            <person name="Pajuelo D."/>
            <person name="Ebbesson L."/>
            <person name="Teles M."/>
            <person name="MacKenzie S."/>
            <person name="Amaro C."/>
        </authorList>
    </citation>
    <scope>NUCLEOTIDE SEQUENCE</scope>
</reference>
<evidence type="ECO:0000313" key="1">
    <source>
        <dbReference type="EMBL" id="JAH67481.1"/>
    </source>
</evidence>
<dbReference type="EMBL" id="GBXM01041096">
    <property type="protein sequence ID" value="JAH67481.1"/>
    <property type="molecule type" value="Transcribed_RNA"/>
</dbReference>
<dbReference type="AlphaFoldDB" id="A0A0E9UNZ7"/>
<reference evidence="1" key="1">
    <citation type="submission" date="2014-11" db="EMBL/GenBank/DDBJ databases">
        <authorList>
            <person name="Amaro Gonzalez C."/>
        </authorList>
    </citation>
    <scope>NUCLEOTIDE SEQUENCE</scope>
</reference>
<organism evidence="1">
    <name type="scientific">Anguilla anguilla</name>
    <name type="common">European freshwater eel</name>
    <name type="synonym">Muraena anguilla</name>
    <dbReference type="NCBI Taxonomy" id="7936"/>
    <lineage>
        <taxon>Eukaryota</taxon>
        <taxon>Metazoa</taxon>
        <taxon>Chordata</taxon>
        <taxon>Craniata</taxon>
        <taxon>Vertebrata</taxon>
        <taxon>Euteleostomi</taxon>
        <taxon>Actinopterygii</taxon>
        <taxon>Neopterygii</taxon>
        <taxon>Teleostei</taxon>
        <taxon>Anguilliformes</taxon>
        <taxon>Anguillidae</taxon>
        <taxon>Anguilla</taxon>
    </lineage>
</organism>
<name>A0A0E9UNZ7_ANGAN</name>
<protein>
    <submittedName>
        <fullName evidence="1">Uncharacterized protein</fullName>
    </submittedName>
</protein>
<accession>A0A0E9UNZ7</accession>
<sequence length="24" mass="2605">MECVSTRPGPFAVYALSLSPSVRH</sequence>
<dbReference type="EMBL" id="GBXM01030619">
    <property type="protein sequence ID" value="JAH77958.1"/>
    <property type="molecule type" value="Transcribed_RNA"/>
</dbReference>
<dbReference type="EMBL" id="GBXM01031888">
    <property type="protein sequence ID" value="JAH76689.1"/>
    <property type="molecule type" value="Transcribed_RNA"/>
</dbReference>